<keyword evidence="5 9" id="KW-0805">Transcription regulation</keyword>
<dbReference type="GO" id="GO:0005634">
    <property type="term" value="C:nucleus"/>
    <property type="evidence" value="ECO:0007669"/>
    <property type="project" value="UniProtKB-SubCell"/>
</dbReference>
<evidence type="ECO:0000256" key="9">
    <source>
        <dbReference type="RuleBase" id="RU368022"/>
    </source>
</evidence>
<evidence type="ECO:0000256" key="4">
    <source>
        <dbReference type="ARBA" id="ARBA00022853"/>
    </source>
</evidence>
<evidence type="ECO:0000256" key="5">
    <source>
        <dbReference type="ARBA" id="ARBA00023015"/>
    </source>
</evidence>
<keyword evidence="4 9" id="KW-0156">Chromatin regulator</keyword>
<reference evidence="12" key="1">
    <citation type="submission" date="2023-04" db="EMBL/GenBank/DDBJ databases">
        <title>Candida boidinii NBRC 10035.</title>
        <authorList>
            <person name="Ichikawa N."/>
            <person name="Sato H."/>
            <person name="Tonouchi N."/>
        </authorList>
    </citation>
    <scope>NUCLEOTIDE SEQUENCE</scope>
    <source>
        <strain evidence="12">NBRC 10035</strain>
    </source>
</reference>
<protein>
    <recommendedName>
        <fullName evidence="3 9">Chromatin modification-related protein EAF6</fullName>
    </recommendedName>
</protein>
<comment type="caution">
    <text evidence="12">The sequence shown here is derived from an EMBL/GenBank/DDBJ whole genome shotgun (WGS) entry which is preliminary data.</text>
</comment>
<dbReference type="GO" id="GO:0006325">
    <property type="term" value="P:chromatin organization"/>
    <property type="evidence" value="ECO:0007669"/>
    <property type="project" value="UniProtKB-KW"/>
</dbReference>
<organism evidence="12 13">
    <name type="scientific">Candida boidinii</name>
    <name type="common">Yeast</name>
    <dbReference type="NCBI Taxonomy" id="5477"/>
    <lineage>
        <taxon>Eukaryota</taxon>
        <taxon>Fungi</taxon>
        <taxon>Dikarya</taxon>
        <taxon>Ascomycota</taxon>
        <taxon>Saccharomycotina</taxon>
        <taxon>Pichiomycetes</taxon>
        <taxon>Pichiales</taxon>
        <taxon>Pichiaceae</taxon>
        <taxon>Ogataea</taxon>
        <taxon>Ogataea/Candida clade</taxon>
    </lineage>
</organism>
<comment type="subcellular location">
    <subcellularLocation>
        <location evidence="1 9">Nucleus</location>
    </subcellularLocation>
</comment>
<keyword evidence="7 9" id="KW-0804">Transcription</keyword>
<comment type="subunit">
    <text evidence="9">Component of the NuA4 histone acetyltransferase complex.</text>
</comment>
<dbReference type="GO" id="GO:0035267">
    <property type="term" value="C:NuA4 histone acetyltransferase complex"/>
    <property type="evidence" value="ECO:0007669"/>
    <property type="project" value="UniProtKB-UniRule"/>
</dbReference>
<evidence type="ECO:0000256" key="6">
    <source>
        <dbReference type="ARBA" id="ARBA00023054"/>
    </source>
</evidence>
<comment type="similarity">
    <text evidence="2 9">Belongs to the EAF6 family.</text>
</comment>
<evidence type="ECO:0000256" key="11">
    <source>
        <dbReference type="SAM" id="MobiDB-lite"/>
    </source>
</evidence>
<keyword evidence="9" id="KW-0234">DNA repair</keyword>
<keyword evidence="13" id="KW-1185">Reference proteome</keyword>
<keyword evidence="8 9" id="KW-0539">Nucleus</keyword>
<evidence type="ECO:0000256" key="7">
    <source>
        <dbReference type="ARBA" id="ARBA00023163"/>
    </source>
</evidence>
<evidence type="ECO:0000313" key="12">
    <source>
        <dbReference type="EMBL" id="GME67784.1"/>
    </source>
</evidence>
<dbReference type="GO" id="GO:0006281">
    <property type="term" value="P:DNA repair"/>
    <property type="evidence" value="ECO:0007669"/>
    <property type="project" value="UniProtKB-UniRule"/>
</dbReference>
<evidence type="ECO:0000256" key="2">
    <source>
        <dbReference type="ARBA" id="ARBA00010916"/>
    </source>
</evidence>
<feature type="compositionally biased region" description="Acidic residues" evidence="11">
    <location>
        <begin position="111"/>
        <end position="135"/>
    </location>
</feature>
<proteinExistence type="inferred from homology"/>
<keyword evidence="6 10" id="KW-0175">Coiled coil</keyword>
<dbReference type="Pfam" id="PF09340">
    <property type="entry name" value="NuA4"/>
    <property type="match status" value="1"/>
</dbReference>
<evidence type="ECO:0000313" key="13">
    <source>
        <dbReference type="Proteomes" id="UP001165120"/>
    </source>
</evidence>
<evidence type="ECO:0000256" key="1">
    <source>
        <dbReference type="ARBA" id="ARBA00004123"/>
    </source>
</evidence>
<comment type="function">
    <text evidence="9">Component of the NuA4 histone acetyltransferase complex which is involved in transcriptional activation of selected genes principally by acetylation of nucleosomal histone H4 and H2A. The NuA4 complex is also involved in DNA repair.</text>
</comment>
<evidence type="ECO:0000256" key="3">
    <source>
        <dbReference type="ARBA" id="ARBA00018504"/>
    </source>
</evidence>
<dbReference type="InterPro" id="IPR015418">
    <property type="entry name" value="Eaf6"/>
</dbReference>
<name>A0A9W6W839_CANBO</name>
<dbReference type="EMBL" id="BSXN01000251">
    <property type="protein sequence ID" value="GME67784.1"/>
    <property type="molecule type" value="Genomic_DNA"/>
</dbReference>
<gene>
    <name evidence="12" type="ORF">Cboi02_000115000</name>
</gene>
<evidence type="ECO:0000256" key="10">
    <source>
        <dbReference type="SAM" id="Coils"/>
    </source>
</evidence>
<feature type="coiled-coil region" evidence="10">
    <location>
        <begin position="5"/>
        <end position="46"/>
    </location>
</feature>
<evidence type="ECO:0000256" key="8">
    <source>
        <dbReference type="ARBA" id="ARBA00023242"/>
    </source>
</evidence>
<keyword evidence="9" id="KW-0227">DNA damage</keyword>
<feature type="region of interest" description="Disordered" evidence="11">
    <location>
        <begin position="103"/>
        <end position="166"/>
    </location>
</feature>
<sequence length="166" mass="18539">MPEPSLAKQAEYEKLTKKLKQALQKKKDLDSQMSKLEEEIYNKESIYLSEGASQGNLLKGFENFAKISTSTVSSHNSKNRKIQFGDEDRVFSLSSAKYVRKLKKLNRENGDGGDDDDDDDDDDDEDSDDDDDDDTGDNKASESSQKTNSKAPRSSSATPRKNKNGD</sequence>
<dbReference type="PANTHER" id="PTHR13476">
    <property type="entry name" value="CHROMATIN MODIFICATION-RELATED PROTEIN MEAF6"/>
    <property type="match status" value="1"/>
</dbReference>
<accession>A0A9W6W839</accession>
<dbReference type="Proteomes" id="UP001165120">
    <property type="component" value="Unassembled WGS sequence"/>
</dbReference>
<feature type="compositionally biased region" description="Polar residues" evidence="11">
    <location>
        <begin position="141"/>
        <end position="159"/>
    </location>
</feature>
<dbReference type="AlphaFoldDB" id="A0A9W6W839"/>